<evidence type="ECO:0000256" key="3">
    <source>
        <dbReference type="ARBA" id="ARBA00022737"/>
    </source>
</evidence>
<name>A0ABD3BV58_9LAMI</name>
<evidence type="ECO:0000256" key="1">
    <source>
        <dbReference type="ARBA" id="ARBA00009341"/>
    </source>
</evidence>
<dbReference type="Gene3D" id="2.130.10.10">
    <property type="entry name" value="YVTN repeat-like/Quinoprotein amine dehydrogenase"/>
    <property type="match status" value="1"/>
</dbReference>
<dbReference type="InterPro" id="IPR022052">
    <property type="entry name" value="Histone-bd_RBBP4-like_N"/>
</dbReference>
<evidence type="ECO:0000313" key="5">
    <source>
        <dbReference type="EMBL" id="KAL3621388.1"/>
    </source>
</evidence>
<keyword evidence="2" id="KW-0853">WD repeat</keyword>
<feature type="domain" description="Histone-binding protein RBBP4-like N-terminal" evidence="4">
    <location>
        <begin position="7"/>
        <end position="76"/>
    </location>
</feature>
<dbReference type="Pfam" id="PF12265">
    <property type="entry name" value="CAF1C_H4-bd"/>
    <property type="match status" value="1"/>
</dbReference>
<evidence type="ECO:0000313" key="6">
    <source>
        <dbReference type="Proteomes" id="UP001632038"/>
    </source>
</evidence>
<dbReference type="EMBL" id="JAVIJP010000066">
    <property type="protein sequence ID" value="KAL3621388.1"/>
    <property type="molecule type" value="Genomic_DNA"/>
</dbReference>
<dbReference type="Proteomes" id="UP001632038">
    <property type="component" value="Unassembled WGS sequence"/>
</dbReference>
<proteinExistence type="inferred from homology"/>
<dbReference type="InterPro" id="IPR036322">
    <property type="entry name" value="WD40_repeat_dom_sf"/>
</dbReference>
<keyword evidence="6" id="KW-1185">Reference proteome</keyword>
<evidence type="ECO:0000259" key="4">
    <source>
        <dbReference type="Pfam" id="PF12265"/>
    </source>
</evidence>
<dbReference type="AlphaFoldDB" id="A0ABD3BV58"/>
<reference evidence="6" key="1">
    <citation type="journal article" date="2024" name="IScience">
        <title>Strigolactones Initiate the Formation of Haustorium-like Structures in Castilleja.</title>
        <authorList>
            <person name="Buerger M."/>
            <person name="Peterson D."/>
            <person name="Chory J."/>
        </authorList>
    </citation>
    <scope>NUCLEOTIDE SEQUENCE [LARGE SCALE GENOMIC DNA]</scope>
</reference>
<accession>A0ABD3BV58</accession>
<dbReference type="InterPro" id="IPR050459">
    <property type="entry name" value="WD_repeat_RBAP46/RBAP48/MSI1"/>
</dbReference>
<evidence type="ECO:0000256" key="2">
    <source>
        <dbReference type="ARBA" id="ARBA00022574"/>
    </source>
</evidence>
<comment type="caution">
    <text evidence="5">The sequence shown here is derived from an EMBL/GenBank/DDBJ whole genome shotgun (WGS) entry which is preliminary data.</text>
</comment>
<dbReference type="PANTHER" id="PTHR22850">
    <property type="entry name" value="WD40 REPEAT FAMILY"/>
    <property type="match status" value="1"/>
</dbReference>
<sequence>MEEVVEEEFSVWKKNTPLLYDLVICHSLEWPSLTVQWLPSPPSSTSGDLSVHKLILGTHTSDDSPNFLMVADAYLPQDPSSTISIDLDNSIIPKVVMIQKIQVDGEVNRARMSQNEAIIAANTSGTEVHIFDSSKQLASSERGSCDPDLRLRGHDKEGHGLSWSPFKEGYLLSGSNDCRIC</sequence>
<protein>
    <submittedName>
        <fullName evidence="5">RNA-binding protein Musashi 2</fullName>
    </submittedName>
</protein>
<gene>
    <name evidence="5" type="primary">MSI2_1</name>
    <name evidence="5" type="ORF">CASFOL_036300</name>
</gene>
<dbReference type="InterPro" id="IPR015943">
    <property type="entry name" value="WD40/YVTN_repeat-like_dom_sf"/>
</dbReference>
<dbReference type="SUPFAM" id="SSF50978">
    <property type="entry name" value="WD40 repeat-like"/>
    <property type="match status" value="1"/>
</dbReference>
<keyword evidence="3" id="KW-0677">Repeat</keyword>
<organism evidence="5 6">
    <name type="scientific">Castilleja foliolosa</name>
    <dbReference type="NCBI Taxonomy" id="1961234"/>
    <lineage>
        <taxon>Eukaryota</taxon>
        <taxon>Viridiplantae</taxon>
        <taxon>Streptophyta</taxon>
        <taxon>Embryophyta</taxon>
        <taxon>Tracheophyta</taxon>
        <taxon>Spermatophyta</taxon>
        <taxon>Magnoliopsida</taxon>
        <taxon>eudicotyledons</taxon>
        <taxon>Gunneridae</taxon>
        <taxon>Pentapetalae</taxon>
        <taxon>asterids</taxon>
        <taxon>lamiids</taxon>
        <taxon>Lamiales</taxon>
        <taxon>Orobanchaceae</taxon>
        <taxon>Pedicularideae</taxon>
        <taxon>Castillejinae</taxon>
        <taxon>Castilleja</taxon>
    </lineage>
</organism>
<comment type="similarity">
    <text evidence="1">Belongs to the WD repeat RBAP46/RBAP48/MSI1 family.</text>
</comment>